<reference evidence="3 4" key="1">
    <citation type="journal article" date="2019" name="PLoS Biol.">
        <title>Sex chromosomes control vertical transmission of feminizing Wolbachia symbionts in an isopod.</title>
        <authorList>
            <person name="Becking T."/>
            <person name="Chebbi M.A."/>
            <person name="Giraud I."/>
            <person name="Moumen B."/>
            <person name="Laverre T."/>
            <person name="Caubet Y."/>
            <person name="Peccoud J."/>
            <person name="Gilbert C."/>
            <person name="Cordaux R."/>
        </authorList>
    </citation>
    <scope>NUCLEOTIDE SEQUENCE [LARGE SCALE GENOMIC DNA]</scope>
    <source>
        <strain evidence="3">ANa2</strain>
        <tissue evidence="3">Whole body excluding digestive tract and cuticle</tissue>
    </source>
</reference>
<keyword evidence="1" id="KW-0862">Zinc</keyword>
<keyword evidence="4" id="KW-1185">Reference proteome</keyword>
<dbReference type="Gene3D" id="3.30.160.60">
    <property type="entry name" value="Classic Zinc Finger"/>
    <property type="match status" value="2"/>
</dbReference>
<gene>
    <name evidence="3" type="primary">Prdm13</name>
    <name evidence="3" type="ORF">Anas_00966</name>
</gene>
<keyword evidence="1" id="KW-0863">Zinc-finger</keyword>
<organism evidence="3 4">
    <name type="scientific">Armadillidium nasatum</name>
    <dbReference type="NCBI Taxonomy" id="96803"/>
    <lineage>
        <taxon>Eukaryota</taxon>
        <taxon>Metazoa</taxon>
        <taxon>Ecdysozoa</taxon>
        <taxon>Arthropoda</taxon>
        <taxon>Crustacea</taxon>
        <taxon>Multicrustacea</taxon>
        <taxon>Malacostraca</taxon>
        <taxon>Eumalacostraca</taxon>
        <taxon>Peracarida</taxon>
        <taxon>Isopoda</taxon>
        <taxon>Oniscidea</taxon>
        <taxon>Crinocheta</taxon>
        <taxon>Armadillidiidae</taxon>
        <taxon>Armadillidium</taxon>
    </lineage>
</organism>
<evidence type="ECO:0000313" key="3">
    <source>
        <dbReference type="EMBL" id="KAB7497373.1"/>
    </source>
</evidence>
<dbReference type="OrthoDB" id="9998363at2759"/>
<dbReference type="Pfam" id="PF00096">
    <property type="entry name" value="zf-C2H2"/>
    <property type="match status" value="2"/>
</dbReference>
<evidence type="ECO:0000259" key="2">
    <source>
        <dbReference type="PROSITE" id="PS50157"/>
    </source>
</evidence>
<protein>
    <submittedName>
        <fullName evidence="3">PR domain zinc finger protein 13</fullName>
    </submittedName>
</protein>
<dbReference type="PROSITE" id="PS00028">
    <property type="entry name" value="ZINC_FINGER_C2H2_1"/>
    <property type="match status" value="2"/>
</dbReference>
<dbReference type="FunFam" id="3.30.160.60:FF:000616">
    <property type="entry name" value="PR domain zinc finger protein 13"/>
    <property type="match status" value="1"/>
</dbReference>
<dbReference type="InterPro" id="IPR036236">
    <property type="entry name" value="Znf_C2H2_sf"/>
</dbReference>
<accession>A0A5N5ST36</accession>
<dbReference type="PROSITE" id="PS50157">
    <property type="entry name" value="ZINC_FINGER_C2H2_2"/>
    <property type="match status" value="2"/>
</dbReference>
<name>A0A5N5ST36_9CRUS</name>
<dbReference type="SMART" id="SM00355">
    <property type="entry name" value="ZnF_C2H2"/>
    <property type="match status" value="2"/>
</dbReference>
<dbReference type="EMBL" id="SEYY01020349">
    <property type="protein sequence ID" value="KAB7497373.1"/>
    <property type="molecule type" value="Genomic_DNA"/>
</dbReference>
<evidence type="ECO:0000313" key="4">
    <source>
        <dbReference type="Proteomes" id="UP000326759"/>
    </source>
</evidence>
<dbReference type="GO" id="GO:0005634">
    <property type="term" value="C:nucleus"/>
    <property type="evidence" value="ECO:0007669"/>
    <property type="project" value="TreeGrafter"/>
</dbReference>
<dbReference type="InterPro" id="IPR050331">
    <property type="entry name" value="Zinc_finger"/>
</dbReference>
<keyword evidence="1" id="KW-0479">Metal-binding</keyword>
<dbReference type="Proteomes" id="UP000326759">
    <property type="component" value="Unassembled WGS sequence"/>
</dbReference>
<feature type="domain" description="C2H2-type" evidence="2">
    <location>
        <begin position="284"/>
        <end position="311"/>
    </location>
</feature>
<dbReference type="InterPro" id="IPR013087">
    <property type="entry name" value="Znf_C2H2_type"/>
</dbReference>
<sequence length="350" mass="38500">MHTSTDENYTVVAGEDLPAGVFTSIPITDMRNIILQESKFITSSHLTKSHKVMGQVLSVWFSSQLASELGFPFLTFSHIKGSKGDKSLESVFNSNLSLSLAFSPKILKEDPLDLGNKSLNSKSNCNSIKEISCSSSKLKSNVEESSNGNRHALSAFKPVSSNSYKNNNFYREFKAFRPQFRSDFHSHSLNTNIFPFLSSCTPVPLLPSLTKDPSPTILSSTANPEVADWQRLYRNSSLSTTINSKLIDTSKTSILNSIPSTSASDPCAEVETLVSNLGRGKGGHLCLYCGKVYSRKYGLKIHIRTHTGYKPLKCRICFRPFGDPSNLNKHVRLHAQGGTPYGCELCGKVS</sequence>
<feature type="domain" description="C2H2-type" evidence="2">
    <location>
        <begin position="312"/>
        <end position="335"/>
    </location>
</feature>
<dbReference type="SUPFAM" id="SSF57667">
    <property type="entry name" value="beta-beta-alpha zinc fingers"/>
    <property type="match status" value="1"/>
</dbReference>
<dbReference type="PANTHER" id="PTHR16515:SF21">
    <property type="entry name" value="PR DOMAIN ZINC FINGER PROTEIN 13"/>
    <property type="match status" value="1"/>
</dbReference>
<comment type="caution">
    <text evidence="3">The sequence shown here is derived from an EMBL/GenBank/DDBJ whole genome shotgun (WGS) entry which is preliminary data.</text>
</comment>
<dbReference type="AlphaFoldDB" id="A0A5N5ST36"/>
<dbReference type="PANTHER" id="PTHR16515">
    <property type="entry name" value="PR DOMAIN ZINC FINGER PROTEIN"/>
    <property type="match status" value="1"/>
</dbReference>
<evidence type="ECO:0000256" key="1">
    <source>
        <dbReference type="PROSITE-ProRule" id="PRU00042"/>
    </source>
</evidence>
<dbReference type="GO" id="GO:0010468">
    <property type="term" value="P:regulation of gene expression"/>
    <property type="evidence" value="ECO:0007669"/>
    <property type="project" value="TreeGrafter"/>
</dbReference>
<dbReference type="GO" id="GO:0008270">
    <property type="term" value="F:zinc ion binding"/>
    <property type="evidence" value="ECO:0007669"/>
    <property type="project" value="UniProtKB-KW"/>
</dbReference>
<proteinExistence type="predicted"/>